<dbReference type="AlphaFoldDB" id="A0A6N7W1E7"/>
<dbReference type="Pfam" id="PF18988">
    <property type="entry name" value="DUF5721"/>
    <property type="match status" value="1"/>
</dbReference>
<protein>
    <submittedName>
        <fullName evidence="2">Uncharacterized protein</fullName>
    </submittedName>
</protein>
<evidence type="ECO:0000256" key="1">
    <source>
        <dbReference type="SAM" id="Phobius"/>
    </source>
</evidence>
<dbReference type="InterPro" id="IPR043779">
    <property type="entry name" value="DUF5721"/>
</dbReference>
<organism evidence="2 3">
    <name type="scientific">Eisenbergiella porci</name>
    <dbReference type="NCBI Taxonomy" id="2652274"/>
    <lineage>
        <taxon>Bacteria</taxon>
        <taxon>Bacillati</taxon>
        <taxon>Bacillota</taxon>
        <taxon>Clostridia</taxon>
        <taxon>Lachnospirales</taxon>
        <taxon>Lachnospiraceae</taxon>
        <taxon>Eisenbergiella</taxon>
    </lineage>
</organism>
<keyword evidence="1" id="KW-1133">Transmembrane helix</keyword>
<accession>A0A6N7W1E7</accession>
<name>A0A6N7W1E7_9FIRM</name>
<dbReference type="EMBL" id="VUMI01000018">
    <property type="protein sequence ID" value="MSS89089.1"/>
    <property type="molecule type" value="Genomic_DNA"/>
</dbReference>
<gene>
    <name evidence="2" type="ORF">FYJ45_12495</name>
</gene>
<keyword evidence="3" id="KW-1185">Reference proteome</keyword>
<keyword evidence="1" id="KW-0812">Transmembrane</keyword>
<feature type="transmembrane region" description="Helical" evidence="1">
    <location>
        <begin position="20"/>
        <end position="40"/>
    </location>
</feature>
<proteinExistence type="predicted"/>
<dbReference type="Proteomes" id="UP000436047">
    <property type="component" value="Unassembled WGS sequence"/>
</dbReference>
<comment type="caution">
    <text evidence="2">The sequence shown here is derived from an EMBL/GenBank/DDBJ whole genome shotgun (WGS) entry which is preliminary data.</text>
</comment>
<evidence type="ECO:0000313" key="3">
    <source>
        <dbReference type="Proteomes" id="UP000436047"/>
    </source>
</evidence>
<sequence>MKNKRDRWVDRQGKSGWGKWLLLGGVFIIIEGNGAGVGGLRAEAGWREIMIALQVKEVKSFMGKLLGSSCFDSFLLEEATISTYNTFHIDGHMNRDFFSSEEWDDPELRADDFSAWKNVRPLCFDLIKGKKTPSGFKFILHLMPRFIPGILKAGETDIMADQVKALVLTCKYDGSGLTVVTGTAFHTFIMDKSVDVLWDRTVRTFLTKKGIGFDEL</sequence>
<keyword evidence="1" id="KW-0472">Membrane</keyword>
<reference evidence="2 3" key="1">
    <citation type="submission" date="2019-08" db="EMBL/GenBank/DDBJ databases">
        <title>In-depth cultivation of the pig gut microbiome towards novel bacterial diversity and tailored functional studies.</title>
        <authorList>
            <person name="Wylensek D."/>
            <person name="Hitch T.C.A."/>
            <person name="Clavel T."/>
        </authorList>
    </citation>
    <scope>NUCLEOTIDE SEQUENCE [LARGE SCALE GENOMIC DNA]</scope>
    <source>
        <strain evidence="2 3">WCA-389-WT-23B</strain>
    </source>
</reference>
<evidence type="ECO:0000313" key="2">
    <source>
        <dbReference type="EMBL" id="MSS89089.1"/>
    </source>
</evidence>